<dbReference type="InterPro" id="IPR001062">
    <property type="entry name" value="Transcrpt_antiterm_NusG"/>
</dbReference>
<dbReference type="PANTHER" id="PTHR30265">
    <property type="entry name" value="RHO-INTERACTING TRANSCRIPTION TERMINATION FACTOR NUSG"/>
    <property type="match status" value="1"/>
</dbReference>
<dbReference type="PROSITE" id="PS01014">
    <property type="entry name" value="NUSG"/>
    <property type="match status" value="1"/>
</dbReference>
<evidence type="ECO:0000256" key="2">
    <source>
        <dbReference type="ARBA" id="ARBA00023015"/>
    </source>
</evidence>
<protein>
    <recommendedName>
        <fullName evidence="4">Transcription termination/antitermination protein NusG</fullName>
    </recommendedName>
</protein>
<comment type="function">
    <text evidence="4">Participates in transcription elongation, termination and antitermination.</text>
</comment>
<evidence type="ECO:0000313" key="7">
    <source>
        <dbReference type="Proteomes" id="UP000295021"/>
    </source>
</evidence>
<dbReference type="SUPFAM" id="SSF50104">
    <property type="entry name" value="Translation proteins SH3-like domain"/>
    <property type="match status" value="1"/>
</dbReference>
<evidence type="ECO:0000256" key="1">
    <source>
        <dbReference type="ARBA" id="ARBA00022814"/>
    </source>
</evidence>
<feature type="domain" description="NusG-like N-terminal" evidence="5">
    <location>
        <begin position="52"/>
        <end position="151"/>
    </location>
</feature>
<comment type="caution">
    <text evidence="6">The sequence shown here is derived from an EMBL/GenBank/DDBJ whole genome shotgun (WGS) entry which is preliminary data.</text>
</comment>
<dbReference type="SUPFAM" id="SSF82679">
    <property type="entry name" value="N-utilization substance G protein NusG, N-terminal domain"/>
    <property type="match status" value="1"/>
</dbReference>
<dbReference type="GO" id="GO:0006353">
    <property type="term" value="P:DNA-templated transcription termination"/>
    <property type="evidence" value="ECO:0007669"/>
    <property type="project" value="UniProtKB-KW"/>
</dbReference>
<evidence type="ECO:0000256" key="4">
    <source>
        <dbReference type="RuleBase" id="RU000538"/>
    </source>
</evidence>
<keyword evidence="1 4" id="KW-0889">Transcription antitermination</keyword>
<sequence length="218" mass="25211">MTMQHRRGEFGEYVSDAGYRKLDKIADEQRIRISNLAMASRRIIADYPELCAWYCLQVMTRSEFTVEKYLYEENVEALVPTRRGEERRLRHRIIPAPRLPVMPGYVLVQCMAKVECFVALRRVKHVIGIIGGCEKPYPIPFQFVEKFRKRAHEGTYDSREVLLTYWVGETVRITDGPFASFDATVLAIDGVKHRIKVEASIFGRSTPIELDIAQIEKV</sequence>
<organism evidence="6 7">
    <name type="scientific">Rhizobium laguerreae</name>
    <dbReference type="NCBI Taxonomy" id="1076926"/>
    <lineage>
        <taxon>Bacteria</taxon>
        <taxon>Pseudomonadati</taxon>
        <taxon>Pseudomonadota</taxon>
        <taxon>Alphaproteobacteria</taxon>
        <taxon>Hyphomicrobiales</taxon>
        <taxon>Rhizobiaceae</taxon>
        <taxon>Rhizobium/Agrobacterium group</taxon>
        <taxon>Rhizobium</taxon>
    </lineage>
</organism>
<dbReference type="PRINTS" id="PR00338">
    <property type="entry name" value="NUSGTNSCPFCT"/>
</dbReference>
<dbReference type="GO" id="GO:0006354">
    <property type="term" value="P:DNA-templated transcription elongation"/>
    <property type="evidence" value="ECO:0007669"/>
    <property type="project" value="InterPro"/>
</dbReference>
<dbReference type="Proteomes" id="UP000295021">
    <property type="component" value="Unassembled WGS sequence"/>
</dbReference>
<dbReference type="Gene3D" id="2.30.30.30">
    <property type="match status" value="1"/>
</dbReference>
<evidence type="ECO:0000313" key="6">
    <source>
        <dbReference type="EMBL" id="TCU25299.1"/>
    </source>
</evidence>
<evidence type="ECO:0000256" key="3">
    <source>
        <dbReference type="ARBA" id="ARBA00023163"/>
    </source>
</evidence>
<dbReference type="AlphaFoldDB" id="A0AAX2QMP2"/>
<dbReference type="InterPro" id="IPR015869">
    <property type="entry name" value="Transcrpt_antiterm_NusG_bac_CS"/>
</dbReference>
<dbReference type="SMART" id="SM00738">
    <property type="entry name" value="NGN"/>
    <property type="match status" value="1"/>
</dbReference>
<keyword evidence="4" id="KW-0806">Transcription termination</keyword>
<dbReference type="RefSeq" id="WP_132611407.1">
    <property type="nucleotide sequence ID" value="NZ_SMBI01000005.1"/>
</dbReference>
<evidence type="ECO:0000259" key="5">
    <source>
        <dbReference type="SMART" id="SM00738"/>
    </source>
</evidence>
<dbReference type="InterPro" id="IPR008991">
    <property type="entry name" value="Translation_prot_SH3-like_sf"/>
</dbReference>
<name>A0AAX2QMP2_9HYPH</name>
<proteinExistence type="inferred from homology"/>
<dbReference type="GO" id="GO:0032784">
    <property type="term" value="P:regulation of DNA-templated transcription elongation"/>
    <property type="evidence" value="ECO:0007669"/>
    <property type="project" value="InterPro"/>
</dbReference>
<dbReference type="InterPro" id="IPR014722">
    <property type="entry name" value="Rib_uL2_dom2"/>
</dbReference>
<dbReference type="EMBL" id="SMBI01000005">
    <property type="protein sequence ID" value="TCU25299.1"/>
    <property type="molecule type" value="Genomic_DNA"/>
</dbReference>
<dbReference type="PANTHER" id="PTHR30265:SF4">
    <property type="entry name" value="KOW MOTIF FAMILY PROTEIN, EXPRESSED"/>
    <property type="match status" value="1"/>
</dbReference>
<comment type="similarity">
    <text evidence="4">Belongs to the NusG family.</text>
</comment>
<dbReference type="Gene3D" id="3.30.70.940">
    <property type="entry name" value="NusG, N-terminal domain"/>
    <property type="match status" value="1"/>
</dbReference>
<dbReference type="CDD" id="cd06091">
    <property type="entry name" value="KOW_NusG"/>
    <property type="match status" value="1"/>
</dbReference>
<gene>
    <name evidence="6" type="ORF">EV131_105413</name>
</gene>
<keyword evidence="2 4" id="KW-0805">Transcription regulation</keyword>
<dbReference type="InterPro" id="IPR006645">
    <property type="entry name" value="NGN-like_dom"/>
</dbReference>
<reference evidence="6 7" key="1">
    <citation type="submission" date="2019-03" db="EMBL/GenBank/DDBJ databases">
        <title>Genomic Encyclopedia of Type Strains, Phase IV (KMG-V): Genome sequencing to study the core and pangenomes of soil and plant-associated prokaryotes.</title>
        <authorList>
            <person name="Whitman W."/>
        </authorList>
    </citation>
    <scope>NUCLEOTIDE SEQUENCE [LARGE SCALE GENOMIC DNA]</scope>
    <source>
        <strain evidence="6 7">FB403</strain>
    </source>
</reference>
<dbReference type="GO" id="GO:0031564">
    <property type="term" value="P:transcription antitermination"/>
    <property type="evidence" value="ECO:0007669"/>
    <property type="project" value="UniProtKB-KW"/>
</dbReference>
<accession>A0AAX2QMP2</accession>
<keyword evidence="3 4" id="KW-0804">Transcription</keyword>
<dbReference type="InterPro" id="IPR036735">
    <property type="entry name" value="NGN_dom_sf"/>
</dbReference>
<dbReference type="Pfam" id="PF02357">
    <property type="entry name" value="NusG"/>
    <property type="match status" value="1"/>
</dbReference>
<dbReference type="CDD" id="cd08000">
    <property type="entry name" value="NGN"/>
    <property type="match status" value="1"/>
</dbReference>
<dbReference type="InterPro" id="IPR043425">
    <property type="entry name" value="NusG-like"/>
</dbReference>